<comment type="caution">
    <text evidence="1">The sequence shown here is derived from an EMBL/GenBank/DDBJ whole genome shotgun (WGS) entry which is preliminary data.</text>
</comment>
<evidence type="ECO:0000313" key="2">
    <source>
        <dbReference type="Proteomes" id="UP000234323"/>
    </source>
</evidence>
<dbReference type="VEuPathDB" id="FungiDB:RhiirA1_427471"/>
<dbReference type="VEuPathDB" id="FungiDB:FUN_022094"/>
<name>A0A2I1H3J4_9GLOM</name>
<gene>
    <name evidence="1" type="ORF">RhiirA4_471673</name>
</gene>
<dbReference type="VEuPathDB" id="FungiDB:FUN_022093"/>
<sequence>MGQYSEYTDEYETYWVEFTALFNNRRKREARSPTQLYNILSIEIGLSASSFYRRQKSPRRASIDKIIERVEKEENKRTDDPQSEERSIPNYKVVEVIDWKKDPSPIEDISDSSILPDEIVALMGVLNKETKYTTQINNILDMIEDIDDNGNNFGIHVTRMK</sequence>
<proteinExistence type="predicted"/>
<dbReference type="EMBL" id="LLXI01001391">
    <property type="protein sequence ID" value="PKY53458.1"/>
    <property type="molecule type" value="Genomic_DNA"/>
</dbReference>
<accession>A0A2I1H3J4</accession>
<dbReference type="AlphaFoldDB" id="A0A2I1H3J4"/>
<organism evidence="1 2">
    <name type="scientific">Rhizophagus irregularis</name>
    <dbReference type="NCBI Taxonomy" id="588596"/>
    <lineage>
        <taxon>Eukaryota</taxon>
        <taxon>Fungi</taxon>
        <taxon>Fungi incertae sedis</taxon>
        <taxon>Mucoromycota</taxon>
        <taxon>Glomeromycotina</taxon>
        <taxon>Glomeromycetes</taxon>
        <taxon>Glomerales</taxon>
        <taxon>Glomeraceae</taxon>
        <taxon>Rhizophagus</taxon>
    </lineage>
</organism>
<dbReference type="Proteomes" id="UP000234323">
    <property type="component" value="Unassembled WGS sequence"/>
</dbReference>
<reference evidence="1 2" key="1">
    <citation type="submission" date="2015-10" db="EMBL/GenBank/DDBJ databases">
        <title>Genome analyses suggest a sexual origin of heterokaryosis in a supposedly ancient asexual fungus.</title>
        <authorList>
            <person name="Ropars J."/>
            <person name="Sedzielewska K."/>
            <person name="Noel J."/>
            <person name="Charron P."/>
            <person name="Farinelli L."/>
            <person name="Marton T."/>
            <person name="Kruger M."/>
            <person name="Pelin A."/>
            <person name="Brachmann A."/>
            <person name="Corradi N."/>
        </authorList>
    </citation>
    <scope>NUCLEOTIDE SEQUENCE [LARGE SCALE GENOMIC DNA]</scope>
    <source>
        <strain evidence="1 2">A4</strain>
    </source>
</reference>
<evidence type="ECO:0000313" key="1">
    <source>
        <dbReference type="EMBL" id="PKY53458.1"/>
    </source>
</evidence>
<protein>
    <submittedName>
        <fullName evidence="1">Uncharacterized protein</fullName>
    </submittedName>
</protein>
<keyword evidence="2" id="KW-1185">Reference proteome</keyword>